<dbReference type="NCBIfam" id="TIGR02532">
    <property type="entry name" value="IV_pilin_GFxxxE"/>
    <property type="match status" value="1"/>
</dbReference>
<proteinExistence type="predicted"/>
<dbReference type="EMBL" id="CP036526">
    <property type="protein sequence ID" value="QDT13320.1"/>
    <property type="molecule type" value="Genomic_DNA"/>
</dbReference>
<organism evidence="2 3">
    <name type="scientific">Stieleria marina</name>
    <dbReference type="NCBI Taxonomy" id="1930275"/>
    <lineage>
        <taxon>Bacteria</taxon>
        <taxon>Pseudomonadati</taxon>
        <taxon>Planctomycetota</taxon>
        <taxon>Planctomycetia</taxon>
        <taxon>Pirellulales</taxon>
        <taxon>Pirellulaceae</taxon>
        <taxon>Stieleria</taxon>
    </lineage>
</organism>
<evidence type="ECO:0000313" key="3">
    <source>
        <dbReference type="Proteomes" id="UP000319817"/>
    </source>
</evidence>
<dbReference type="Proteomes" id="UP000319817">
    <property type="component" value="Chromosome"/>
</dbReference>
<keyword evidence="1" id="KW-0472">Membrane</keyword>
<sequence length="183" mass="20493">MNDYRTTDQKRTRSSRRGFSLLEITIASIISAILVLMASGVAVDISRHMAANIVETQVTAEARLAIESFRRDFAGASPDDLTGDRMEWRLVGRMIPNSQELRLCFDADQNATADWVAPDRVIIYSLWDGQLIRSDATTGNTYTVARWVNDIDFNVGVNEIIITIDFEAGNFTETYTFATSDIL</sequence>
<evidence type="ECO:0000313" key="2">
    <source>
        <dbReference type="EMBL" id="QDT13320.1"/>
    </source>
</evidence>
<evidence type="ECO:0000256" key="1">
    <source>
        <dbReference type="SAM" id="Phobius"/>
    </source>
</evidence>
<keyword evidence="1" id="KW-0812">Transmembrane</keyword>
<feature type="transmembrane region" description="Helical" evidence="1">
    <location>
        <begin position="21"/>
        <end position="43"/>
    </location>
</feature>
<keyword evidence="1" id="KW-1133">Transmembrane helix</keyword>
<dbReference type="RefSeq" id="WP_419189380.1">
    <property type="nucleotide sequence ID" value="NZ_CP036526.1"/>
</dbReference>
<keyword evidence="3" id="KW-1185">Reference proteome</keyword>
<evidence type="ECO:0008006" key="4">
    <source>
        <dbReference type="Google" id="ProtNLM"/>
    </source>
</evidence>
<dbReference type="InterPro" id="IPR012902">
    <property type="entry name" value="N_methyl_site"/>
</dbReference>
<protein>
    <recommendedName>
        <fullName evidence="4">Prepilin-type N-terminal cleavage/methylation domain-containing protein</fullName>
    </recommendedName>
</protein>
<dbReference type="AlphaFoldDB" id="A0A517P1R9"/>
<reference evidence="2 3" key="1">
    <citation type="submission" date="2019-02" db="EMBL/GenBank/DDBJ databases">
        <title>Deep-cultivation of Planctomycetes and their phenomic and genomic characterization uncovers novel biology.</title>
        <authorList>
            <person name="Wiegand S."/>
            <person name="Jogler M."/>
            <person name="Boedeker C."/>
            <person name="Pinto D."/>
            <person name="Vollmers J."/>
            <person name="Rivas-Marin E."/>
            <person name="Kohn T."/>
            <person name="Peeters S.H."/>
            <person name="Heuer A."/>
            <person name="Rast P."/>
            <person name="Oberbeckmann S."/>
            <person name="Bunk B."/>
            <person name="Jeske O."/>
            <person name="Meyerdierks A."/>
            <person name="Storesund J.E."/>
            <person name="Kallscheuer N."/>
            <person name="Luecker S."/>
            <person name="Lage O.M."/>
            <person name="Pohl T."/>
            <person name="Merkel B.J."/>
            <person name="Hornburger P."/>
            <person name="Mueller R.-W."/>
            <person name="Bruemmer F."/>
            <person name="Labrenz M."/>
            <person name="Spormann A.M."/>
            <person name="Op den Camp H."/>
            <person name="Overmann J."/>
            <person name="Amann R."/>
            <person name="Jetten M.S.M."/>
            <person name="Mascher T."/>
            <person name="Medema M.H."/>
            <person name="Devos D.P."/>
            <person name="Kaster A.-K."/>
            <person name="Ovreas L."/>
            <person name="Rohde M."/>
            <person name="Galperin M.Y."/>
            <person name="Jogler C."/>
        </authorList>
    </citation>
    <scope>NUCLEOTIDE SEQUENCE [LARGE SCALE GENOMIC DNA]</scope>
    <source>
        <strain evidence="2 3">K23_9</strain>
    </source>
</reference>
<name>A0A517P1R9_9BACT</name>
<dbReference type="PROSITE" id="PS00409">
    <property type="entry name" value="PROKAR_NTER_METHYL"/>
    <property type="match status" value="1"/>
</dbReference>
<gene>
    <name evidence="2" type="ORF">K239x_53380</name>
</gene>
<dbReference type="Pfam" id="PF07963">
    <property type="entry name" value="N_methyl"/>
    <property type="match status" value="1"/>
</dbReference>
<accession>A0A517P1R9</accession>